<evidence type="ECO:0000313" key="1">
    <source>
        <dbReference type="EMBL" id="KAK0596011.1"/>
    </source>
</evidence>
<dbReference type="CDD" id="cd00024">
    <property type="entry name" value="CD_CSD"/>
    <property type="match status" value="1"/>
</dbReference>
<dbReference type="EMBL" id="JAUESC010000004">
    <property type="protein sequence ID" value="KAK0596011.1"/>
    <property type="molecule type" value="Genomic_DNA"/>
</dbReference>
<protein>
    <recommendedName>
        <fullName evidence="3">Chromo domain-containing protein</fullName>
    </recommendedName>
</protein>
<dbReference type="Proteomes" id="UP001168877">
    <property type="component" value="Unassembled WGS sequence"/>
</dbReference>
<accession>A0AA39SDY3</accession>
<comment type="caution">
    <text evidence="1">The sequence shown here is derived from an EMBL/GenBank/DDBJ whole genome shotgun (WGS) entry which is preliminary data.</text>
</comment>
<name>A0AA39SDY3_ACESA</name>
<reference evidence="1" key="2">
    <citation type="submission" date="2023-06" db="EMBL/GenBank/DDBJ databases">
        <authorList>
            <person name="Swenson N.G."/>
            <person name="Wegrzyn J.L."/>
            <person name="Mcevoy S.L."/>
        </authorList>
    </citation>
    <scope>NUCLEOTIDE SEQUENCE</scope>
    <source>
        <strain evidence="1">NS2018</strain>
        <tissue evidence="1">Leaf</tissue>
    </source>
</reference>
<sequence length="84" mass="9628">MEDPSRSESKRAPTALVTAFDKDVECILADWVIQRRGVPNYTEYLVKWKDLPDSEAKKACLALFLSLIDLQDLVLFSVNIERLE</sequence>
<keyword evidence="2" id="KW-1185">Reference proteome</keyword>
<dbReference type="SUPFAM" id="SSF54160">
    <property type="entry name" value="Chromo domain-like"/>
    <property type="match status" value="1"/>
</dbReference>
<dbReference type="InterPro" id="IPR016197">
    <property type="entry name" value="Chromo-like_dom_sf"/>
</dbReference>
<organism evidence="1 2">
    <name type="scientific">Acer saccharum</name>
    <name type="common">Sugar maple</name>
    <dbReference type="NCBI Taxonomy" id="4024"/>
    <lineage>
        <taxon>Eukaryota</taxon>
        <taxon>Viridiplantae</taxon>
        <taxon>Streptophyta</taxon>
        <taxon>Embryophyta</taxon>
        <taxon>Tracheophyta</taxon>
        <taxon>Spermatophyta</taxon>
        <taxon>Magnoliopsida</taxon>
        <taxon>eudicotyledons</taxon>
        <taxon>Gunneridae</taxon>
        <taxon>Pentapetalae</taxon>
        <taxon>rosids</taxon>
        <taxon>malvids</taxon>
        <taxon>Sapindales</taxon>
        <taxon>Sapindaceae</taxon>
        <taxon>Hippocastanoideae</taxon>
        <taxon>Acereae</taxon>
        <taxon>Acer</taxon>
    </lineage>
</organism>
<proteinExistence type="predicted"/>
<dbReference type="AlphaFoldDB" id="A0AA39SDY3"/>
<evidence type="ECO:0000313" key="2">
    <source>
        <dbReference type="Proteomes" id="UP001168877"/>
    </source>
</evidence>
<dbReference type="Gene3D" id="2.40.50.40">
    <property type="match status" value="1"/>
</dbReference>
<gene>
    <name evidence="1" type="ORF">LWI29_011991</name>
</gene>
<evidence type="ECO:0008006" key="3">
    <source>
        <dbReference type="Google" id="ProtNLM"/>
    </source>
</evidence>
<reference evidence="1" key="1">
    <citation type="journal article" date="2022" name="Plant J.">
        <title>Strategies of tolerance reflected in two North American maple genomes.</title>
        <authorList>
            <person name="McEvoy S.L."/>
            <person name="Sezen U.U."/>
            <person name="Trouern-Trend A."/>
            <person name="McMahon S.M."/>
            <person name="Schaberg P.G."/>
            <person name="Yang J."/>
            <person name="Wegrzyn J.L."/>
            <person name="Swenson N.G."/>
        </authorList>
    </citation>
    <scope>NUCLEOTIDE SEQUENCE</scope>
    <source>
        <strain evidence="1">NS2018</strain>
    </source>
</reference>